<keyword evidence="3 6" id="KW-0812">Transmembrane</keyword>
<dbReference type="CDD" id="cd06173">
    <property type="entry name" value="MFS_MefA_like"/>
    <property type="match status" value="1"/>
</dbReference>
<protein>
    <submittedName>
        <fullName evidence="8">MFS transporter</fullName>
    </submittedName>
</protein>
<accession>A0ABW9HWH7</accession>
<dbReference type="Proteomes" id="UP001631957">
    <property type="component" value="Unassembled WGS sequence"/>
</dbReference>
<evidence type="ECO:0000313" key="9">
    <source>
        <dbReference type="Proteomes" id="UP001631957"/>
    </source>
</evidence>
<evidence type="ECO:0000256" key="2">
    <source>
        <dbReference type="ARBA" id="ARBA00022475"/>
    </source>
</evidence>
<dbReference type="InterPro" id="IPR005829">
    <property type="entry name" value="Sugar_transporter_CS"/>
</dbReference>
<evidence type="ECO:0000256" key="4">
    <source>
        <dbReference type="ARBA" id="ARBA00022989"/>
    </source>
</evidence>
<proteinExistence type="predicted"/>
<dbReference type="InterPro" id="IPR036259">
    <property type="entry name" value="MFS_trans_sf"/>
</dbReference>
<dbReference type="PANTHER" id="PTHR23513:SF11">
    <property type="entry name" value="STAPHYLOFERRIN A TRANSPORTER"/>
    <property type="match status" value="1"/>
</dbReference>
<evidence type="ECO:0000256" key="5">
    <source>
        <dbReference type="ARBA" id="ARBA00023136"/>
    </source>
</evidence>
<keyword evidence="5 6" id="KW-0472">Membrane</keyword>
<dbReference type="Gene3D" id="1.20.1250.20">
    <property type="entry name" value="MFS general substrate transporter like domains"/>
    <property type="match status" value="1"/>
</dbReference>
<name>A0ABW9HWH7_9ACTN</name>
<feature type="domain" description="Major facilitator superfamily (MFS) profile" evidence="7">
    <location>
        <begin position="1"/>
        <end position="193"/>
    </location>
</feature>
<evidence type="ECO:0000256" key="6">
    <source>
        <dbReference type="SAM" id="Phobius"/>
    </source>
</evidence>
<feature type="transmembrane region" description="Helical" evidence="6">
    <location>
        <begin position="164"/>
        <end position="189"/>
    </location>
</feature>
<dbReference type="SUPFAM" id="SSF103473">
    <property type="entry name" value="MFS general substrate transporter"/>
    <property type="match status" value="1"/>
</dbReference>
<keyword evidence="2" id="KW-1003">Cell membrane</keyword>
<keyword evidence="4 6" id="KW-1133">Transmembrane helix</keyword>
<reference evidence="8 9" key="1">
    <citation type="submission" date="2024-12" db="EMBL/GenBank/DDBJ databases">
        <title>Forecasting of Potato common scab and diversities of Pathogenic streptomyces spp. in china.</title>
        <authorList>
            <person name="Handique U."/>
            <person name="Wu J."/>
        </authorList>
    </citation>
    <scope>NUCLEOTIDE SEQUENCE [LARGE SCALE GENOMIC DNA]</scope>
    <source>
        <strain evidence="8 9">ZRIMU1530</strain>
    </source>
</reference>
<feature type="transmembrane region" description="Helical" evidence="6">
    <location>
        <begin position="348"/>
        <end position="367"/>
    </location>
</feature>
<feature type="transmembrane region" description="Helical" evidence="6">
    <location>
        <begin position="287"/>
        <end position="306"/>
    </location>
</feature>
<feature type="transmembrane region" description="Helical" evidence="6">
    <location>
        <begin position="258"/>
        <end position="280"/>
    </location>
</feature>
<feature type="transmembrane region" description="Helical" evidence="6">
    <location>
        <begin position="52"/>
        <end position="72"/>
    </location>
</feature>
<dbReference type="PROSITE" id="PS50850">
    <property type="entry name" value="MFS"/>
    <property type="match status" value="1"/>
</dbReference>
<evidence type="ECO:0000313" key="8">
    <source>
        <dbReference type="EMBL" id="MFM9611793.1"/>
    </source>
</evidence>
<dbReference type="Pfam" id="PF07690">
    <property type="entry name" value="MFS_1"/>
    <property type="match status" value="1"/>
</dbReference>
<evidence type="ECO:0000259" key="7">
    <source>
        <dbReference type="PROSITE" id="PS50850"/>
    </source>
</evidence>
<comment type="caution">
    <text evidence="8">The sequence shown here is derived from an EMBL/GenBank/DDBJ whole genome shotgun (WGS) entry which is preliminary data.</text>
</comment>
<organism evidence="8 9">
    <name type="scientific">Streptomyces niveiscabiei</name>
    <dbReference type="NCBI Taxonomy" id="164115"/>
    <lineage>
        <taxon>Bacteria</taxon>
        <taxon>Bacillati</taxon>
        <taxon>Actinomycetota</taxon>
        <taxon>Actinomycetes</taxon>
        <taxon>Kitasatosporales</taxon>
        <taxon>Streptomycetaceae</taxon>
        <taxon>Streptomyces</taxon>
    </lineage>
</organism>
<dbReference type="InterPro" id="IPR011701">
    <property type="entry name" value="MFS"/>
</dbReference>
<evidence type="ECO:0000256" key="1">
    <source>
        <dbReference type="ARBA" id="ARBA00004651"/>
    </source>
</evidence>
<sequence length="423" mass="44211">MTVQIPLGLLRQRNLRLLFAAEAGSVLGSSMMPIALSFAVLDSGGGSSGVGLVLGAQTAPLIVFLLAGGVLADRWGRRITMIGSDLIRAVIEIVVVALLLTTGLPVIGFVAFAVALAVASAFFRPASYGIIPELVSGKLLQEANALRSTINSVGSLVGPAVGGVLVGFAGSTWAITIDALTFLLSAWLLSRLRVPPPVSAADGGKESFWRQLRQGWHEFSSRTWLWSLLVYTSLACTVVLGPVMVLGITLVGGREHGASQWGIVMAAEGAGAILGGLAGIRLEFRRPLLVSVFCTFGLGAFAAVLALRAPVYVLVVGSLLFGAGFTLLHILWTSSLQADVPADVRSRVSAYDGVATVLSITVGYWWAAPVGAWVGAEALLWFGVGWTVLSAVAMLAIPDIRRPWPRSESTASAEHSGQTASVQ</sequence>
<dbReference type="InterPro" id="IPR020846">
    <property type="entry name" value="MFS_dom"/>
</dbReference>
<evidence type="ECO:0000256" key="3">
    <source>
        <dbReference type="ARBA" id="ARBA00022692"/>
    </source>
</evidence>
<keyword evidence="9" id="KW-1185">Reference proteome</keyword>
<feature type="transmembrane region" description="Helical" evidence="6">
    <location>
        <begin position="228"/>
        <end position="252"/>
    </location>
</feature>
<feature type="transmembrane region" description="Helical" evidence="6">
    <location>
        <begin position="93"/>
        <end position="123"/>
    </location>
</feature>
<dbReference type="PANTHER" id="PTHR23513">
    <property type="entry name" value="INTEGRAL MEMBRANE EFFLUX PROTEIN-RELATED"/>
    <property type="match status" value="1"/>
</dbReference>
<dbReference type="EMBL" id="JBJVNI010000013">
    <property type="protein sequence ID" value="MFM9611793.1"/>
    <property type="molecule type" value="Genomic_DNA"/>
</dbReference>
<feature type="transmembrane region" description="Helical" evidence="6">
    <location>
        <begin position="17"/>
        <end position="40"/>
    </location>
</feature>
<comment type="subcellular location">
    <subcellularLocation>
        <location evidence="1">Cell membrane</location>
        <topology evidence="1">Multi-pass membrane protein</topology>
    </subcellularLocation>
</comment>
<feature type="transmembrane region" description="Helical" evidence="6">
    <location>
        <begin position="379"/>
        <end position="397"/>
    </location>
</feature>
<dbReference type="PROSITE" id="PS00216">
    <property type="entry name" value="SUGAR_TRANSPORT_1"/>
    <property type="match status" value="1"/>
</dbReference>
<feature type="transmembrane region" description="Helical" evidence="6">
    <location>
        <begin position="312"/>
        <end position="336"/>
    </location>
</feature>
<gene>
    <name evidence="8" type="ORF">ACKI18_24145</name>
</gene>
<dbReference type="RefSeq" id="WP_409122439.1">
    <property type="nucleotide sequence ID" value="NZ_JBJVNI010000013.1"/>
</dbReference>